<dbReference type="PANTHER" id="PTHR48148">
    <property type="entry name" value="KERATINOCYTE PROLINE-RICH PROTEIN"/>
    <property type="match status" value="1"/>
</dbReference>
<comment type="caution">
    <text evidence="4">The sequence shown here is derived from an EMBL/GenBank/DDBJ whole genome shotgun (WGS) entry which is preliminary data.</text>
</comment>
<sequence>MPKVSQSCTALALLGLMAFAVAEDVAAMEGSHARSLIGKAKSAPSGDALPPTPPVVKGMGSVVASFALSKNGACDSANTRSSLAINFTRGDDDYTFCFLVSSITPNNKFACHVPAWATQVDMIQVLAGSDCSESISAITVDGVRTKSYTYDPKAKILVIDRVSAVKLLDPTKPSNRRVCVSLLPTGACNTYDKFCRTTQGPVPACGVLVADKKATCCPVHRVPYPEAPSAPGGSPEERKFLYRVKARFIKNGALNCNAFKRGLPIATEVRGKLEAAVSKALNLTSFAVSVPSVTCLGANFLATIQLRGASADKEQAAIAKAKSYLSPLVKEWDLRKVTVSVLTVAAASPPPAKSPPAPSPSPPPSSPSPLPSPSPSPAGTPPPAYYGGSQQSPPVYGTYA</sequence>
<evidence type="ECO:0000259" key="3">
    <source>
        <dbReference type="Pfam" id="PF12499"/>
    </source>
</evidence>
<dbReference type="EMBL" id="JAEHOE010000009">
    <property type="protein sequence ID" value="KAG2498588.1"/>
    <property type="molecule type" value="Genomic_DNA"/>
</dbReference>
<evidence type="ECO:0000313" key="5">
    <source>
        <dbReference type="Proteomes" id="UP000612055"/>
    </source>
</evidence>
<dbReference type="PANTHER" id="PTHR48148:SF3">
    <property type="entry name" value="KERATINOCYTE PROLINE-RICH PROTEIN"/>
    <property type="match status" value="1"/>
</dbReference>
<reference evidence="4" key="1">
    <citation type="journal article" date="2020" name="bioRxiv">
        <title>Comparative genomics of Chlamydomonas.</title>
        <authorList>
            <person name="Craig R.J."/>
            <person name="Hasan A.R."/>
            <person name="Ness R.W."/>
            <person name="Keightley P.D."/>
        </authorList>
    </citation>
    <scope>NUCLEOTIDE SEQUENCE</scope>
    <source>
        <strain evidence="4">CCAP 11/70</strain>
    </source>
</reference>
<evidence type="ECO:0000313" key="4">
    <source>
        <dbReference type="EMBL" id="KAG2498588.1"/>
    </source>
</evidence>
<keyword evidence="2" id="KW-0732">Signal</keyword>
<accession>A0A835Y9L3</accession>
<keyword evidence="5" id="KW-1185">Reference proteome</keyword>
<protein>
    <recommendedName>
        <fullName evidence="3">Pherophorin domain-containing protein</fullName>
    </recommendedName>
</protein>
<dbReference type="Proteomes" id="UP000612055">
    <property type="component" value="Unassembled WGS sequence"/>
</dbReference>
<dbReference type="AlphaFoldDB" id="A0A835Y9L3"/>
<feature type="domain" description="Pherophorin" evidence="3">
    <location>
        <begin position="74"/>
        <end position="218"/>
    </location>
</feature>
<dbReference type="OrthoDB" id="539450at2759"/>
<feature type="region of interest" description="Disordered" evidence="1">
    <location>
        <begin position="347"/>
        <end position="400"/>
    </location>
</feature>
<organism evidence="4 5">
    <name type="scientific">Edaphochlamys debaryana</name>
    <dbReference type="NCBI Taxonomy" id="47281"/>
    <lineage>
        <taxon>Eukaryota</taxon>
        <taxon>Viridiplantae</taxon>
        <taxon>Chlorophyta</taxon>
        <taxon>core chlorophytes</taxon>
        <taxon>Chlorophyceae</taxon>
        <taxon>CS clade</taxon>
        <taxon>Chlamydomonadales</taxon>
        <taxon>Chlamydomonadales incertae sedis</taxon>
        <taxon>Edaphochlamys</taxon>
    </lineage>
</organism>
<feature type="compositionally biased region" description="Pro residues" evidence="1">
    <location>
        <begin position="348"/>
        <end position="384"/>
    </location>
</feature>
<dbReference type="Pfam" id="PF12499">
    <property type="entry name" value="DUF3707"/>
    <property type="match status" value="1"/>
</dbReference>
<evidence type="ECO:0000256" key="1">
    <source>
        <dbReference type="SAM" id="MobiDB-lite"/>
    </source>
</evidence>
<feature type="chain" id="PRO_5032331344" description="Pherophorin domain-containing protein" evidence="2">
    <location>
        <begin position="23"/>
        <end position="400"/>
    </location>
</feature>
<evidence type="ECO:0000256" key="2">
    <source>
        <dbReference type="SAM" id="SignalP"/>
    </source>
</evidence>
<feature type="signal peptide" evidence="2">
    <location>
        <begin position="1"/>
        <end position="22"/>
    </location>
</feature>
<dbReference type="InterPro" id="IPR024616">
    <property type="entry name" value="Pherophorin"/>
</dbReference>
<name>A0A835Y9L3_9CHLO</name>
<proteinExistence type="predicted"/>
<gene>
    <name evidence="4" type="ORF">HYH03_003339</name>
</gene>